<dbReference type="PROSITE" id="PS51198">
    <property type="entry name" value="UVRD_HELICASE_ATP_BIND"/>
    <property type="match status" value="1"/>
</dbReference>
<keyword evidence="6" id="KW-0269">Exonuclease</keyword>
<dbReference type="SUPFAM" id="SSF52980">
    <property type="entry name" value="Restriction endonuclease-like"/>
    <property type="match status" value="1"/>
</dbReference>
<dbReference type="InterPro" id="IPR014016">
    <property type="entry name" value="UvrD-like_ATP-bd"/>
</dbReference>
<feature type="domain" description="UvrD-like helicase ATP-binding" evidence="15">
    <location>
        <begin position="4"/>
        <end position="487"/>
    </location>
</feature>
<feature type="domain" description="UvrD-like helicase C-terminal" evidence="16">
    <location>
        <begin position="515"/>
        <end position="794"/>
    </location>
</feature>
<evidence type="ECO:0000256" key="6">
    <source>
        <dbReference type="ARBA" id="ARBA00022839"/>
    </source>
</evidence>
<dbReference type="GO" id="GO:0033202">
    <property type="term" value="C:DNA helicase complex"/>
    <property type="evidence" value="ECO:0007669"/>
    <property type="project" value="TreeGrafter"/>
</dbReference>
<dbReference type="GO" id="GO:0006302">
    <property type="term" value="P:double-strand break repair"/>
    <property type="evidence" value="ECO:0007669"/>
    <property type="project" value="InterPro"/>
</dbReference>
<dbReference type="GO" id="GO:0005829">
    <property type="term" value="C:cytosol"/>
    <property type="evidence" value="ECO:0007669"/>
    <property type="project" value="TreeGrafter"/>
</dbReference>
<dbReference type="InterPro" id="IPR027417">
    <property type="entry name" value="P-loop_NTPase"/>
</dbReference>
<protein>
    <recommendedName>
        <fullName evidence="12">DNA 3'-5' helicase</fullName>
        <ecNumber evidence="12">5.6.2.4</ecNumber>
    </recommendedName>
</protein>
<dbReference type="InterPro" id="IPR000212">
    <property type="entry name" value="DNA_helicase_UvrD/REP"/>
</dbReference>
<dbReference type="Pfam" id="PF13361">
    <property type="entry name" value="UvrD_C"/>
    <property type="match status" value="2"/>
</dbReference>
<organism evidence="17 18">
    <name type="scientific">Massiliimalia timonensis</name>
    <dbReference type="NCBI Taxonomy" id="1987501"/>
    <lineage>
        <taxon>Bacteria</taxon>
        <taxon>Bacillati</taxon>
        <taxon>Bacillota</taxon>
        <taxon>Clostridia</taxon>
        <taxon>Eubacteriales</taxon>
        <taxon>Oscillospiraceae</taxon>
        <taxon>Massiliimalia</taxon>
    </lineage>
</organism>
<dbReference type="PROSITE" id="PS51217">
    <property type="entry name" value="UVRD_HELICASE_CTER"/>
    <property type="match status" value="1"/>
</dbReference>
<dbReference type="InterPro" id="IPR011335">
    <property type="entry name" value="Restrct_endonuc-II-like"/>
</dbReference>
<dbReference type="EMBL" id="JACRTL010000001">
    <property type="protein sequence ID" value="MBC8610098.1"/>
    <property type="molecule type" value="Genomic_DNA"/>
</dbReference>
<reference evidence="17" key="1">
    <citation type="submission" date="2020-08" db="EMBL/GenBank/DDBJ databases">
        <title>Genome public.</title>
        <authorList>
            <person name="Liu C."/>
            <person name="Sun Q."/>
        </authorList>
    </citation>
    <scope>NUCLEOTIDE SEQUENCE</scope>
    <source>
        <strain evidence="17">NSJ-15</strain>
    </source>
</reference>
<proteinExistence type="predicted"/>
<evidence type="ECO:0000256" key="10">
    <source>
        <dbReference type="ARBA" id="ARBA00023235"/>
    </source>
</evidence>
<dbReference type="GO" id="GO:0000725">
    <property type="term" value="P:recombinational repair"/>
    <property type="evidence" value="ECO:0007669"/>
    <property type="project" value="TreeGrafter"/>
</dbReference>
<comment type="caution">
    <text evidence="17">The sequence shown here is derived from an EMBL/GenBank/DDBJ whole genome shotgun (WGS) entry which is preliminary data.</text>
</comment>
<evidence type="ECO:0000256" key="14">
    <source>
        <dbReference type="PROSITE-ProRule" id="PRU00560"/>
    </source>
</evidence>
<gene>
    <name evidence="17" type="primary">addA</name>
    <name evidence="17" type="ORF">H8702_03035</name>
</gene>
<keyword evidence="7 14" id="KW-0067">ATP-binding</keyword>
<evidence type="ECO:0000259" key="15">
    <source>
        <dbReference type="PROSITE" id="PS51198"/>
    </source>
</evidence>
<keyword evidence="2 14" id="KW-0547">Nucleotide-binding</keyword>
<evidence type="ECO:0000256" key="9">
    <source>
        <dbReference type="ARBA" id="ARBA00023204"/>
    </source>
</evidence>
<keyword evidence="5 14" id="KW-0347">Helicase</keyword>
<dbReference type="EC" id="5.6.2.4" evidence="12"/>
<evidence type="ECO:0000256" key="1">
    <source>
        <dbReference type="ARBA" id="ARBA00022722"/>
    </source>
</evidence>
<keyword evidence="4 14" id="KW-0378">Hydrolase</keyword>
<dbReference type="SUPFAM" id="SSF52540">
    <property type="entry name" value="P-loop containing nucleoside triphosphate hydrolases"/>
    <property type="match status" value="1"/>
</dbReference>
<dbReference type="Proteomes" id="UP000632659">
    <property type="component" value="Unassembled WGS sequence"/>
</dbReference>
<keyword evidence="8" id="KW-0238">DNA-binding</keyword>
<feature type="binding site" evidence="14">
    <location>
        <begin position="25"/>
        <end position="32"/>
    </location>
    <ligand>
        <name>ATP</name>
        <dbReference type="ChEBI" id="CHEBI:30616"/>
    </ligand>
</feature>
<evidence type="ECO:0000256" key="5">
    <source>
        <dbReference type="ARBA" id="ARBA00022806"/>
    </source>
</evidence>
<dbReference type="GO" id="GO:0003677">
    <property type="term" value="F:DNA binding"/>
    <property type="evidence" value="ECO:0007669"/>
    <property type="project" value="UniProtKB-KW"/>
</dbReference>
<evidence type="ECO:0000256" key="13">
    <source>
        <dbReference type="ARBA" id="ARBA00048988"/>
    </source>
</evidence>
<dbReference type="GO" id="GO:0043138">
    <property type="term" value="F:3'-5' DNA helicase activity"/>
    <property type="evidence" value="ECO:0007669"/>
    <property type="project" value="UniProtKB-EC"/>
</dbReference>
<evidence type="ECO:0000313" key="18">
    <source>
        <dbReference type="Proteomes" id="UP000632659"/>
    </source>
</evidence>
<evidence type="ECO:0000256" key="8">
    <source>
        <dbReference type="ARBA" id="ARBA00023125"/>
    </source>
</evidence>
<evidence type="ECO:0000259" key="16">
    <source>
        <dbReference type="PROSITE" id="PS51217"/>
    </source>
</evidence>
<dbReference type="AlphaFoldDB" id="A0A8J6P2Y8"/>
<dbReference type="RefSeq" id="WP_187536223.1">
    <property type="nucleotide sequence ID" value="NZ_JACRTL010000001.1"/>
</dbReference>
<keyword evidence="10" id="KW-0413">Isomerase</keyword>
<comment type="catalytic activity">
    <reaction evidence="11">
        <text>Couples ATP hydrolysis with the unwinding of duplex DNA by translocating in the 3'-5' direction.</text>
        <dbReference type="EC" id="5.6.2.4"/>
    </reaction>
</comment>
<evidence type="ECO:0000256" key="4">
    <source>
        <dbReference type="ARBA" id="ARBA00022801"/>
    </source>
</evidence>
<dbReference type="Pfam" id="PF00580">
    <property type="entry name" value="UvrD-helicase"/>
    <property type="match status" value="1"/>
</dbReference>
<evidence type="ECO:0000313" key="17">
    <source>
        <dbReference type="EMBL" id="MBC8610098.1"/>
    </source>
</evidence>
<dbReference type="Gene3D" id="3.40.50.300">
    <property type="entry name" value="P-loop containing nucleotide triphosphate hydrolases"/>
    <property type="match status" value="4"/>
</dbReference>
<keyword evidence="9" id="KW-0234">DNA repair</keyword>
<dbReference type="GO" id="GO:0004527">
    <property type="term" value="F:exonuclease activity"/>
    <property type="evidence" value="ECO:0007669"/>
    <property type="project" value="UniProtKB-KW"/>
</dbReference>
<dbReference type="PANTHER" id="PTHR11070:SF48">
    <property type="entry name" value="ATP-DEPENDENT HELICASE_NUCLEASE SUBUNIT A"/>
    <property type="match status" value="1"/>
</dbReference>
<sequence>MAKIEFTPSQQAAIDARGETVLVSAAAGSGKTAVLTQRVTELLTGENSIPADRLIIVTFTVLASIEMRQRIEQKLNDLIETDPENELYQTQHLLLSRAKIGTIDSLCGEILRDHFQEVGLPVTYRIAEDNELRTLQQDLLESMLEECYQEGTPEFLTLADFLSERDDRRLGEMILEIYRWIRSYPFPLSVLDRFEEMYRSDAPLKETKWFALYRDHVGMLLEQVLDLFVQAKELASADEKLLEKYVPALEEDCHTFQMMKRALEEDDWDRVCSIYRSHQKQSFKAVRGCEDPELQQRVKDLREYAYGLLKKSSWEPSYFLIDEQGFQEDQAFLREKIAALFGLVRRYAVAVRQEMLSRGLLDFPDLEHYTLELLIREEDGYYRKTPAALSLSALYDEIMIDECQDINTIQNLIFWALSRGEEKVRIGTDEMLTKSQNLFLVGDVKQSIYRFRNAMPTLFTRRKKLFSMEEHTGPGRKILLQNNFRSREEVTDSVNQLFFRVMTEELGELTYNEEEELVPSAPYEEAPGRATELHLVETGNREDDGGKDPAIAVEAEYIAHQIRLMVESGYMVQNHGEMRRCTWRDFCILMRSKKGKVAPLADKLKELGIPCYAEAGQGYFDSFEISVMLSLLRVIDNPMLDIDLFTVMLSPMFLFTPDDLARIRLKDRKAPLYTAVGLCAQEGDPACREFLETLSFLRTQAVILPVSRLVQLIYDRTGFLFVVESMVSGEQKRANLRLLLSYAENYESIGKFGLDGFLRFIGRAIERGDDFICANTVSERADVVRIMSIHGSKGLEFPICILADLGKAFNTMDLKKRWMLHPDYGFGMEIQNQDTCQRYSTMPIDAIRIANQRELLSEEMRVLYVAMTRAKEKLVLIGSGKNIRGHCERLLKTASYGRGVSPFLLSRQRSFLDWILLSLSGSVELGKAVTGETDTAVAGAFRCIFSDIESAQAEEAGELVFHCQPSEKLLRQLTRAIEFEYPDQALQAVPAKVTVTQIAKSKQQEALAQLEEMRLATDDVLSGAQRGTILHSFMQYADFTAAKQDLGKEIERLSDAGFLKEEDAQYLNRRTIRSFLDSKLLARMMAAQYWEREYQFIYEISAREVDDTLPEQYAGEQILMQGIADAVFIENGELVIVDYKTDRLSNPAEFAAKYADQLRIYKAALEQYFQLPVKECLIYSLHLAKEIKVC</sequence>
<dbReference type="InterPro" id="IPR038726">
    <property type="entry name" value="PDDEXK_AddAB-type"/>
</dbReference>
<dbReference type="InterPro" id="IPR011604">
    <property type="entry name" value="PDDEXK-like_dom_sf"/>
</dbReference>
<dbReference type="Pfam" id="PF12705">
    <property type="entry name" value="PDDEXK_1"/>
    <property type="match status" value="1"/>
</dbReference>
<evidence type="ECO:0000256" key="2">
    <source>
        <dbReference type="ARBA" id="ARBA00022741"/>
    </source>
</evidence>
<dbReference type="PANTHER" id="PTHR11070">
    <property type="entry name" value="UVRD / RECB / PCRA DNA HELICASE FAMILY MEMBER"/>
    <property type="match status" value="1"/>
</dbReference>
<dbReference type="NCBIfam" id="TIGR02785">
    <property type="entry name" value="addA_Gpos"/>
    <property type="match status" value="1"/>
</dbReference>
<evidence type="ECO:0000256" key="3">
    <source>
        <dbReference type="ARBA" id="ARBA00022763"/>
    </source>
</evidence>
<dbReference type="GO" id="GO:0005524">
    <property type="term" value="F:ATP binding"/>
    <property type="evidence" value="ECO:0007669"/>
    <property type="project" value="UniProtKB-UniRule"/>
</dbReference>
<evidence type="ECO:0000256" key="7">
    <source>
        <dbReference type="ARBA" id="ARBA00022840"/>
    </source>
</evidence>
<evidence type="ECO:0000256" key="11">
    <source>
        <dbReference type="ARBA" id="ARBA00034617"/>
    </source>
</evidence>
<keyword evidence="3" id="KW-0227">DNA damage</keyword>
<dbReference type="Gene3D" id="3.90.320.10">
    <property type="match status" value="1"/>
</dbReference>
<keyword evidence="18" id="KW-1185">Reference proteome</keyword>
<accession>A0A8J6P2Y8</accession>
<evidence type="ECO:0000256" key="12">
    <source>
        <dbReference type="ARBA" id="ARBA00034808"/>
    </source>
</evidence>
<name>A0A8J6P2Y8_9FIRM</name>
<comment type="catalytic activity">
    <reaction evidence="13">
        <text>ATP + H2O = ADP + phosphate + H(+)</text>
        <dbReference type="Rhea" id="RHEA:13065"/>
        <dbReference type="ChEBI" id="CHEBI:15377"/>
        <dbReference type="ChEBI" id="CHEBI:15378"/>
        <dbReference type="ChEBI" id="CHEBI:30616"/>
        <dbReference type="ChEBI" id="CHEBI:43474"/>
        <dbReference type="ChEBI" id="CHEBI:456216"/>
        <dbReference type="EC" id="5.6.2.4"/>
    </reaction>
</comment>
<keyword evidence="1" id="KW-0540">Nuclease</keyword>
<dbReference type="InterPro" id="IPR014152">
    <property type="entry name" value="AddA"/>
</dbReference>
<dbReference type="InterPro" id="IPR014017">
    <property type="entry name" value="DNA_helicase_UvrD-like_C"/>
</dbReference>